<organism evidence="1 2">
    <name type="scientific">Lophiostoma macrostomum CBS 122681</name>
    <dbReference type="NCBI Taxonomy" id="1314788"/>
    <lineage>
        <taxon>Eukaryota</taxon>
        <taxon>Fungi</taxon>
        <taxon>Dikarya</taxon>
        <taxon>Ascomycota</taxon>
        <taxon>Pezizomycotina</taxon>
        <taxon>Dothideomycetes</taxon>
        <taxon>Pleosporomycetidae</taxon>
        <taxon>Pleosporales</taxon>
        <taxon>Lophiostomataceae</taxon>
        <taxon>Lophiostoma</taxon>
    </lineage>
</organism>
<keyword evidence="2" id="KW-1185">Reference proteome</keyword>
<reference evidence="1" key="1">
    <citation type="journal article" date="2020" name="Stud. Mycol.">
        <title>101 Dothideomycetes genomes: a test case for predicting lifestyles and emergence of pathogens.</title>
        <authorList>
            <person name="Haridas S."/>
            <person name="Albert R."/>
            <person name="Binder M."/>
            <person name="Bloem J."/>
            <person name="Labutti K."/>
            <person name="Salamov A."/>
            <person name="Andreopoulos B."/>
            <person name="Baker S."/>
            <person name="Barry K."/>
            <person name="Bills G."/>
            <person name="Bluhm B."/>
            <person name="Cannon C."/>
            <person name="Castanera R."/>
            <person name="Culley D."/>
            <person name="Daum C."/>
            <person name="Ezra D."/>
            <person name="Gonzalez J."/>
            <person name="Henrissat B."/>
            <person name="Kuo A."/>
            <person name="Liang C."/>
            <person name="Lipzen A."/>
            <person name="Lutzoni F."/>
            <person name="Magnuson J."/>
            <person name="Mondo S."/>
            <person name="Nolan M."/>
            <person name="Ohm R."/>
            <person name="Pangilinan J."/>
            <person name="Park H.-J."/>
            <person name="Ramirez L."/>
            <person name="Alfaro M."/>
            <person name="Sun H."/>
            <person name="Tritt A."/>
            <person name="Yoshinaga Y."/>
            <person name="Zwiers L.-H."/>
            <person name="Turgeon B."/>
            <person name="Goodwin S."/>
            <person name="Spatafora J."/>
            <person name="Crous P."/>
            <person name="Grigoriev I."/>
        </authorList>
    </citation>
    <scope>NUCLEOTIDE SEQUENCE</scope>
    <source>
        <strain evidence="1">CBS 122681</strain>
    </source>
</reference>
<evidence type="ECO:0000313" key="1">
    <source>
        <dbReference type="EMBL" id="KAF2647068.1"/>
    </source>
</evidence>
<gene>
    <name evidence="1" type="ORF">K491DRAFT_723742</name>
</gene>
<proteinExistence type="predicted"/>
<dbReference type="EMBL" id="MU004703">
    <property type="protein sequence ID" value="KAF2647068.1"/>
    <property type="molecule type" value="Genomic_DNA"/>
</dbReference>
<evidence type="ECO:0000313" key="2">
    <source>
        <dbReference type="Proteomes" id="UP000799324"/>
    </source>
</evidence>
<protein>
    <submittedName>
        <fullName evidence="1">Uncharacterized protein</fullName>
    </submittedName>
</protein>
<sequence>MTVVETPPDPIIQHICNRLAHVHLGVYDELKVLAENTAFLIRHECGPSALEEVNSISITFIRLNINSPMETIKATVTVHQSARNFKIITQAGVQAPKTDIISELYSVVEERVRQLLG</sequence>
<name>A0A6A6SL09_9PLEO</name>
<dbReference type="Proteomes" id="UP000799324">
    <property type="component" value="Unassembled WGS sequence"/>
</dbReference>
<accession>A0A6A6SL09</accession>
<dbReference type="AlphaFoldDB" id="A0A6A6SL09"/>